<proteinExistence type="predicted"/>
<accession>A0A6P8UY98</accession>
<reference evidence="2 3" key="1">
    <citation type="submission" date="2025-04" db="UniProtKB">
        <authorList>
            <consortium name="RefSeq"/>
        </authorList>
    </citation>
    <scope>IDENTIFICATION</scope>
</reference>
<dbReference type="RefSeq" id="XP_034082906.1">
    <property type="nucleotide sequence ID" value="XM_034227015.1"/>
</dbReference>
<evidence type="ECO:0000313" key="2">
    <source>
        <dbReference type="RefSeq" id="XP_034082904.1"/>
    </source>
</evidence>
<dbReference type="GeneID" id="117553198"/>
<dbReference type="AlphaFoldDB" id="A0A6P8UY98"/>
<dbReference type="RefSeq" id="XP_034082904.1">
    <property type="nucleotide sequence ID" value="XM_034227013.1"/>
</dbReference>
<gene>
    <name evidence="2 3 4 5" type="primary">LOC117553198</name>
</gene>
<sequence length="401" mass="45164">MATLTICIYISRWLGSDPVSLCPCVLVNAVKFNIRAESPRDYADLLLSFLHFPNVVVYDFARGLVSHTNLREKERLPFSPHGGRVAAPTPENIASAKKGQLKISLPWLQFEKDPPDVNCHPATGSAEHYALYDTFHQSNTKDETDALRVIGLVPELCGWLNSQKAEQLFSEMRKNNYFMNCFSPSSHIFLMRNVLHHHNERVNQLALKKLRTVCKGEITLDALGKAILDTQADVSTNEHEVATDVSTTHHCGNHCEALTMTSNIRPCRTSWTPGVHNPLQEQLVNYVLDETRPMEELIVKDCHTCLTRENLVTLGLRREMDSMVGNACLRLIHEAMQYQGKDVFVVDLHVPPTWLAPNHCDARLSLPVDSHKRDALIFPLWIPGHFVLCVSDSLVLIAKPP</sequence>
<protein>
    <submittedName>
        <fullName evidence="2 3">Uncharacterized protein LOC117553198 isoform X2</fullName>
    </submittedName>
</protein>
<dbReference type="PANTHER" id="PTHR17609">
    <property type="entry name" value="HMG DOMAIN-CONTAINING PROTEIN 3"/>
    <property type="match status" value="1"/>
</dbReference>
<dbReference type="RefSeq" id="XP_034082905.1">
    <property type="nucleotide sequence ID" value="XM_034227014.1"/>
</dbReference>
<evidence type="ECO:0000313" key="5">
    <source>
        <dbReference type="RefSeq" id="XP_034082907.1"/>
    </source>
</evidence>
<evidence type="ECO:0000313" key="3">
    <source>
        <dbReference type="RefSeq" id="XP_034082905.1"/>
    </source>
</evidence>
<dbReference type="Proteomes" id="UP000515161">
    <property type="component" value="Unplaced"/>
</dbReference>
<keyword evidence="1" id="KW-1185">Reference proteome</keyword>
<dbReference type="PANTHER" id="PTHR17609:SF3">
    <property type="entry name" value="SAP DOMAIN-CONTAINING PROTEIN"/>
    <property type="match status" value="1"/>
</dbReference>
<name>A0A6P8UY98_GYMAC</name>
<evidence type="ECO:0000313" key="4">
    <source>
        <dbReference type="RefSeq" id="XP_034082906.1"/>
    </source>
</evidence>
<dbReference type="InterPro" id="IPR039598">
    <property type="entry name" value="HMGXB3"/>
</dbReference>
<dbReference type="RefSeq" id="XP_034082907.1">
    <property type="nucleotide sequence ID" value="XM_034227016.1"/>
</dbReference>
<organism evidence="1 2">
    <name type="scientific">Gymnodraco acuticeps</name>
    <name type="common">Antarctic dragonfish</name>
    <dbReference type="NCBI Taxonomy" id="8218"/>
    <lineage>
        <taxon>Eukaryota</taxon>
        <taxon>Metazoa</taxon>
        <taxon>Chordata</taxon>
        <taxon>Craniata</taxon>
        <taxon>Vertebrata</taxon>
        <taxon>Euteleostomi</taxon>
        <taxon>Actinopterygii</taxon>
        <taxon>Neopterygii</taxon>
        <taxon>Teleostei</taxon>
        <taxon>Neoteleostei</taxon>
        <taxon>Acanthomorphata</taxon>
        <taxon>Eupercaria</taxon>
        <taxon>Perciformes</taxon>
        <taxon>Notothenioidei</taxon>
        <taxon>Bathydraconidae</taxon>
        <taxon>Gymnodraco</taxon>
    </lineage>
</organism>
<evidence type="ECO:0000313" key="1">
    <source>
        <dbReference type="Proteomes" id="UP000515161"/>
    </source>
</evidence>